<evidence type="ECO:0000256" key="4">
    <source>
        <dbReference type="ARBA" id="ARBA00004173"/>
    </source>
</evidence>
<comment type="catalytic activity">
    <reaction evidence="1">
        <text>[eIF5A protein]-L-lysine + spermidine = [eIF5A protein]-deoxyhypusine + propane-1,3-diamine</text>
        <dbReference type="Rhea" id="RHEA:33299"/>
        <dbReference type="Rhea" id="RHEA-COMP:10143"/>
        <dbReference type="Rhea" id="RHEA-COMP:10144"/>
        <dbReference type="ChEBI" id="CHEBI:29969"/>
        <dbReference type="ChEBI" id="CHEBI:57484"/>
        <dbReference type="ChEBI" id="CHEBI:57834"/>
        <dbReference type="ChEBI" id="CHEBI:82657"/>
        <dbReference type="EC" id="2.5.1.46"/>
    </reaction>
</comment>
<keyword evidence="11" id="KW-0496">Mitochondrion</keyword>
<name>A0A0J0XFF3_9TREE</name>
<sequence length="341" mass="37403">MSDAHASVLTPSEAIPENAVHVKGPDLSSPIDLISLLKGYETIGFQATGLARAIEVVEEMRKQRENTEQPLTLFLGYTSNLISSGLREIILFLAKHKLVDALVTTAGGVEEDFVKCLGSTILGDFHLAGADLRKKGLNRIGNLLVPNSNYCKFEDWIMPILDQMVAEQEGPEKTKWTPSSVINRLGKEIDNEESVYYWCWKNDIPVFCPALTDGSLGDMMYFHTYKADPAPLNVDIVGDIRKLNDMSVKAKQAGMIVLGGGVCKHQIANAMLFRNGADYAVYINTGQEYDGSDSGARPDEAVSWGKIRANAQSVKVYADATLVFPLIVASTFGKAHWETNK</sequence>
<dbReference type="InterPro" id="IPR029035">
    <property type="entry name" value="DHS-like_NAD/FAD-binding_dom"/>
</dbReference>
<dbReference type="GO" id="GO:0034038">
    <property type="term" value="F:deoxyhypusine synthase activity"/>
    <property type="evidence" value="ECO:0007669"/>
    <property type="project" value="UniProtKB-EC"/>
</dbReference>
<evidence type="ECO:0000256" key="10">
    <source>
        <dbReference type="ARBA" id="ARBA00023027"/>
    </source>
</evidence>
<comment type="cofactor">
    <cofactor evidence="2">
        <name>NAD(+)</name>
        <dbReference type="ChEBI" id="CHEBI:57540"/>
    </cofactor>
</comment>
<dbReference type="Gene3D" id="3.40.910.10">
    <property type="entry name" value="Deoxyhypusine synthase"/>
    <property type="match status" value="1"/>
</dbReference>
<protein>
    <recommendedName>
        <fullName evidence="7">deoxyhypusine synthase</fullName>
        <ecNumber evidence="7">2.5.1.46</ecNumber>
    </recommendedName>
</protein>
<dbReference type="STRING" id="879819.A0A0J0XFF3"/>
<evidence type="ECO:0000256" key="1">
    <source>
        <dbReference type="ARBA" id="ARBA00000952"/>
    </source>
</evidence>
<evidence type="ECO:0000256" key="8">
    <source>
        <dbReference type="ARBA" id="ARBA00022679"/>
    </source>
</evidence>
<keyword evidence="14" id="KW-1185">Reference proteome</keyword>
<dbReference type="FunFam" id="3.40.910.10:FF:000001">
    <property type="entry name" value="Probable deoxyhypusine synthase"/>
    <property type="match status" value="1"/>
</dbReference>
<evidence type="ECO:0000256" key="9">
    <source>
        <dbReference type="ARBA" id="ARBA00022946"/>
    </source>
</evidence>
<dbReference type="NCBIfam" id="NF003052">
    <property type="entry name" value="PRK03971.1"/>
    <property type="match status" value="1"/>
</dbReference>
<dbReference type="EC" id="2.5.1.46" evidence="7"/>
<comment type="function">
    <text evidence="3">Catalyzes the NAD-dependent oxidative cleavage of spermidine and the subsequent transfer of the butylamine moiety of spermidine to the epsilon-amino group of a specific lysine residue of the eIF-5A precursor protein to form the intermediate deoxyhypusine residue.</text>
</comment>
<evidence type="ECO:0000256" key="7">
    <source>
        <dbReference type="ARBA" id="ARBA00012683"/>
    </source>
</evidence>
<organism evidence="13 14">
    <name type="scientific">Cutaneotrichosporon oleaginosum</name>
    <dbReference type="NCBI Taxonomy" id="879819"/>
    <lineage>
        <taxon>Eukaryota</taxon>
        <taxon>Fungi</taxon>
        <taxon>Dikarya</taxon>
        <taxon>Basidiomycota</taxon>
        <taxon>Agaricomycotina</taxon>
        <taxon>Tremellomycetes</taxon>
        <taxon>Trichosporonales</taxon>
        <taxon>Trichosporonaceae</taxon>
        <taxon>Cutaneotrichosporon</taxon>
    </lineage>
</organism>
<evidence type="ECO:0000313" key="13">
    <source>
        <dbReference type="EMBL" id="KLT39778.1"/>
    </source>
</evidence>
<evidence type="ECO:0000256" key="11">
    <source>
        <dbReference type="ARBA" id="ARBA00023128"/>
    </source>
</evidence>
<evidence type="ECO:0000256" key="6">
    <source>
        <dbReference type="ARBA" id="ARBA00009892"/>
    </source>
</evidence>
<dbReference type="GO" id="GO:0005739">
    <property type="term" value="C:mitochondrion"/>
    <property type="evidence" value="ECO:0007669"/>
    <property type="project" value="UniProtKB-SubCell"/>
</dbReference>
<evidence type="ECO:0000256" key="2">
    <source>
        <dbReference type="ARBA" id="ARBA00001911"/>
    </source>
</evidence>
<keyword evidence="8" id="KW-0808">Transferase</keyword>
<dbReference type="EMBL" id="KQ087249">
    <property type="protein sequence ID" value="KLT39778.1"/>
    <property type="molecule type" value="Genomic_DNA"/>
</dbReference>
<evidence type="ECO:0000256" key="5">
    <source>
        <dbReference type="ARBA" id="ARBA00005041"/>
    </source>
</evidence>
<dbReference type="InterPro" id="IPR002773">
    <property type="entry name" value="Deoxyhypusine_synthase"/>
</dbReference>
<dbReference type="AlphaFoldDB" id="A0A0J0XFF3"/>
<evidence type="ECO:0000256" key="3">
    <source>
        <dbReference type="ARBA" id="ARBA00002823"/>
    </source>
</evidence>
<dbReference type="GeneID" id="28984769"/>
<comment type="subcellular location">
    <subcellularLocation>
        <location evidence="4">Mitochondrion</location>
    </subcellularLocation>
</comment>
<dbReference type="SUPFAM" id="SSF52467">
    <property type="entry name" value="DHS-like NAD/FAD-binding domain"/>
    <property type="match status" value="1"/>
</dbReference>
<dbReference type="InterPro" id="IPR036982">
    <property type="entry name" value="Deoxyhypusine_synthase_sf"/>
</dbReference>
<dbReference type="OrthoDB" id="294378at2759"/>
<dbReference type="RefSeq" id="XP_018276269.1">
    <property type="nucleotide sequence ID" value="XM_018424166.1"/>
</dbReference>
<comment type="similarity">
    <text evidence="6">Belongs to the deoxyhypusine synthase family.</text>
</comment>
<evidence type="ECO:0000313" key="14">
    <source>
        <dbReference type="Proteomes" id="UP000053611"/>
    </source>
</evidence>
<evidence type="ECO:0000256" key="12">
    <source>
        <dbReference type="ARBA" id="ARBA00023256"/>
    </source>
</evidence>
<dbReference type="PANTHER" id="PTHR11703:SF0">
    <property type="entry name" value="DEOXYHYPUSINE SYNTHASE"/>
    <property type="match status" value="1"/>
</dbReference>
<keyword evidence="12" id="KW-0386">Hypusine biosynthesis</keyword>
<keyword evidence="9" id="KW-0809">Transit peptide</keyword>
<comment type="pathway">
    <text evidence="5">Protein modification; eIF5A hypusination.</text>
</comment>
<dbReference type="PANTHER" id="PTHR11703">
    <property type="entry name" value="DEOXYHYPUSINE SYNTHASE"/>
    <property type="match status" value="1"/>
</dbReference>
<dbReference type="NCBIfam" id="TIGR00321">
    <property type="entry name" value="dhys"/>
    <property type="match status" value="1"/>
</dbReference>
<dbReference type="Pfam" id="PF01916">
    <property type="entry name" value="DS"/>
    <property type="match status" value="1"/>
</dbReference>
<dbReference type="Proteomes" id="UP000053611">
    <property type="component" value="Unassembled WGS sequence"/>
</dbReference>
<gene>
    <name evidence="13" type="ORF">CC85DRAFT_288192</name>
</gene>
<reference evidence="13 14" key="1">
    <citation type="submission" date="2015-03" db="EMBL/GenBank/DDBJ databases">
        <title>Genomics and transcriptomics of the oil-accumulating basidiomycete yeast T. oleaginosus allow insights into substrate utilization and the diverse evolutionary trajectories of mating systems in fungi.</title>
        <authorList>
            <consortium name="DOE Joint Genome Institute"/>
            <person name="Kourist R."/>
            <person name="Kracht O."/>
            <person name="Bracharz F."/>
            <person name="Lipzen A."/>
            <person name="Nolan M."/>
            <person name="Ohm R."/>
            <person name="Grigoriev I."/>
            <person name="Sun S."/>
            <person name="Heitman J."/>
            <person name="Bruck T."/>
            <person name="Nowrousian M."/>
        </authorList>
    </citation>
    <scope>NUCLEOTIDE SEQUENCE [LARGE SCALE GENOMIC DNA]</scope>
    <source>
        <strain evidence="13 14">IBC0246</strain>
    </source>
</reference>
<proteinExistence type="inferred from homology"/>
<keyword evidence="10" id="KW-0520">NAD</keyword>
<accession>A0A0J0XFF3</accession>